<dbReference type="GO" id="GO:0005829">
    <property type="term" value="C:cytosol"/>
    <property type="evidence" value="ECO:0007669"/>
    <property type="project" value="TreeGrafter"/>
</dbReference>
<dbReference type="InterPro" id="IPR013986">
    <property type="entry name" value="DExx_box_DNA_helicase_dom_sf"/>
</dbReference>
<dbReference type="EMBL" id="LAZR01000033">
    <property type="protein sequence ID" value="KKO01860.1"/>
    <property type="molecule type" value="Genomic_DNA"/>
</dbReference>
<evidence type="ECO:0000256" key="4">
    <source>
        <dbReference type="ARBA" id="ARBA00022806"/>
    </source>
</evidence>
<dbReference type="PROSITE" id="PS51217">
    <property type="entry name" value="UVRD_HELICASE_CTER"/>
    <property type="match status" value="1"/>
</dbReference>
<keyword evidence="4" id="KW-0347">Helicase</keyword>
<feature type="compositionally biased region" description="Basic and acidic residues" evidence="10">
    <location>
        <begin position="837"/>
        <end position="853"/>
    </location>
</feature>
<evidence type="ECO:0000256" key="10">
    <source>
        <dbReference type="SAM" id="MobiDB-lite"/>
    </source>
</evidence>
<keyword evidence="2" id="KW-0547">Nucleotide-binding</keyword>
<evidence type="ECO:0000259" key="11">
    <source>
        <dbReference type="PROSITE" id="PS51198"/>
    </source>
</evidence>
<organism evidence="13">
    <name type="scientific">marine sediment metagenome</name>
    <dbReference type="NCBI Taxonomy" id="412755"/>
    <lineage>
        <taxon>unclassified sequences</taxon>
        <taxon>metagenomes</taxon>
        <taxon>ecological metagenomes</taxon>
    </lineage>
</organism>
<dbReference type="InterPro" id="IPR014016">
    <property type="entry name" value="UvrD-like_ATP-bd"/>
</dbReference>
<sequence>MAIRDFIDGLSDEQAAAARFTTDPVLALAGAGSGKTRMLMGRFAHLVAPQDQGGLGADPGSIMMVTFTNKAAREMRERIEPLLEELRELNNGVFQGEPWIGTFHGLSLRILRIEADKAGLGRNFSIFDEADSRSLANDVIEEMGIDSFDIDEFFRDIETAKARMLDPAFLQAGKMKVDAAKDTPNANSPDTHRWKKILNHFTSENFIEIYSKYQGALQEQNAVDFNDLLNRTTRLMQQSEEVRNSWRSSFRHFMVDEVQDINRAQVAWLTAMTDGGRVFEVADGAPRTNEHGEASDGGHEINTYRLRKFPRPTIAFVGDDDQSIYAFRGSEVEVMRGLEQRFPGLEKRFLKTSYRCQPAILAASNGLVANNQNRYGKDLVPTDSAQHMGPIRMFHVQNPDEEIIRIRTEAEAYMSDGGNPSEFAVLTRTRDLAKAVAKSFRAAGLPVVEGKSSDLRKTAEVKDVMGFVTYLSNPDAEVPLRRIINKPSRGLGPTSLRKVIQNARVKNTTFLEELNTVIRDRIDVPDDGEAYKPAFIKSAKAFGHMMSELSSSVRAAPDASAGLMEVLRQTGYLDDMYHNALKSAGLGRREGEVRHLDPKEFLKWLLQNNNDSSSQDKKQDSLLDGEDLADRASQVSQAARRIGNMALLLDECEGFDSLDAFAQESVLEMSPGQAPAGIQIMTIHGSKGLEFDHVRLPFWVEGVMPHGRAVDAGDFEVEEERRLGYVAITRARKTVEISRPKDVAACPFIRQRFAKISRFVGELAAAGKQHARYASLNEGFGYLAAPIAKQEDAPARRTMPVQFPQNDAPYGDSVCYEERFQDAPPPLPDDYASMMQDDPRGDVDPGYDPRMDEMPPMGAYEQGMFDGFDREPVEDDSPAPF</sequence>
<dbReference type="Pfam" id="PF13361">
    <property type="entry name" value="UvrD_C"/>
    <property type="match status" value="1"/>
</dbReference>
<dbReference type="InterPro" id="IPR014017">
    <property type="entry name" value="DNA_helicase_UvrD-like_C"/>
</dbReference>
<dbReference type="Gene3D" id="1.10.486.10">
    <property type="entry name" value="PCRA, domain 4"/>
    <property type="match status" value="1"/>
</dbReference>
<feature type="compositionally biased region" description="Acidic residues" evidence="10">
    <location>
        <begin position="872"/>
        <end position="881"/>
    </location>
</feature>
<dbReference type="GO" id="GO:0000725">
    <property type="term" value="P:recombinational repair"/>
    <property type="evidence" value="ECO:0007669"/>
    <property type="project" value="TreeGrafter"/>
</dbReference>
<dbReference type="PANTHER" id="PTHR11070:SF67">
    <property type="entry name" value="DNA 3'-5' HELICASE"/>
    <property type="match status" value="1"/>
</dbReference>
<proteinExistence type="inferred from homology"/>
<protein>
    <recommendedName>
        <fullName evidence="8">DNA 3'-5' helicase</fullName>
        <ecNumber evidence="8">5.6.2.4</ecNumber>
    </recommendedName>
</protein>
<comment type="similarity">
    <text evidence="1">Belongs to the helicase family. UvrD subfamily.</text>
</comment>
<evidence type="ECO:0000256" key="8">
    <source>
        <dbReference type="ARBA" id="ARBA00034808"/>
    </source>
</evidence>
<dbReference type="SUPFAM" id="SSF52540">
    <property type="entry name" value="P-loop containing nucleoside triphosphate hydrolases"/>
    <property type="match status" value="1"/>
</dbReference>
<dbReference type="AlphaFoldDB" id="A0A0F9VCW0"/>
<gene>
    <name evidence="13" type="ORF">LCGC14_0112150</name>
</gene>
<evidence type="ECO:0000256" key="5">
    <source>
        <dbReference type="ARBA" id="ARBA00022840"/>
    </source>
</evidence>
<dbReference type="Gene3D" id="3.40.50.300">
    <property type="entry name" value="P-loop containing nucleotide triphosphate hydrolases"/>
    <property type="match status" value="3"/>
</dbReference>
<dbReference type="PROSITE" id="PS51198">
    <property type="entry name" value="UVRD_HELICASE_ATP_BIND"/>
    <property type="match status" value="1"/>
</dbReference>
<dbReference type="CDD" id="cd17932">
    <property type="entry name" value="DEXQc_UvrD"/>
    <property type="match status" value="1"/>
</dbReference>
<reference evidence="13" key="1">
    <citation type="journal article" date="2015" name="Nature">
        <title>Complex archaea that bridge the gap between prokaryotes and eukaryotes.</title>
        <authorList>
            <person name="Spang A."/>
            <person name="Saw J.H."/>
            <person name="Jorgensen S.L."/>
            <person name="Zaremba-Niedzwiedzka K."/>
            <person name="Martijn J."/>
            <person name="Lind A.E."/>
            <person name="van Eijk R."/>
            <person name="Schleper C."/>
            <person name="Guy L."/>
            <person name="Ettema T.J."/>
        </authorList>
    </citation>
    <scope>NUCLEOTIDE SEQUENCE</scope>
</reference>
<dbReference type="InterPro" id="IPR027417">
    <property type="entry name" value="P-loop_NTPase"/>
</dbReference>
<evidence type="ECO:0000256" key="3">
    <source>
        <dbReference type="ARBA" id="ARBA00022801"/>
    </source>
</evidence>
<evidence type="ECO:0000256" key="1">
    <source>
        <dbReference type="ARBA" id="ARBA00009922"/>
    </source>
</evidence>
<keyword evidence="5" id="KW-0067">ATP-binding</keyword>
<dbReference type="InterPro" id="IPR000212">
    <property type="entry name" value="DNA_helicase_UvrD/REP"/>
</dbReference>
<feature type="region of interest" description="Disordered" evidence="10">
    <location>
        <begin position="822"/>
        <end position="881"/>
    </location>
</feature>
<dbReference type="GO" id="GO:0005524">
    <property type="term" value="F:ATP binding"/>
    <property type="evidence" value="ECO:0007669"/>
    <property type="project" value="UniProtKB-KW"/>
</dbReference>
<dbReference type="EC" id="5.6.2.4" evidence="8"/>
<keyword evidence="6" id="KW-0413">Isomerase</keyword>
<evidence type="ECO:0000256" key="9">
    <source>
        <dbReference type="ARBA" id="ARBA00048988"/>
    </source>
</evidence>
<name>A0A0F9VCW0_9ZZZZ</name>
<comment type="catalytic activity">
    <reaction evidence="7">
        <text>Couples ATP hydrolysis with the unwinding of duplex DNA by translocating in the 3'-5' direction.</text>
        <dbReference type="EC" id="5.6.2.4"/>
    </reaction>
</comment>
<feature type="domain" description="UvrD-like helicase ATP-binding" evidence="11">
    <location>
        <begin position="8"/>
        <end position="357"/>
    </location>
</feature>
<dbReference type="GO" id="GO:0043138">
    <property type="term" value="F:3'-5' DNA helicase activity"/>
    <property type="evidence" value="ECO:0007669"/>
    <property type="project" value="UniProtKB-EC"/>
</dbReference>
<evidence type="ECO:0000313" key="13">
    <source>
        <dbReference type="EMBL" id="KKO01860.1"/>
    </source>
</evidence>
<evidence type="ECO:0000256" key="6">
    <source>
        <dbReference type="ARBA" id="ARBA00023235"/>
    </source>
</evidence>
<dbReference type="Pfam" id="PF00580">
    <property type="entry name" value="UvrD-helicase"/>
    <property type="match status" value="1"/>
</dbReference>
<feature type="domain" description="UvrD-like helicase C-terminal" evidence="12">
    <location>
        <begin position="358"/>
        <end position="688"/>
    </location>
</feature>
<evidence type="ECO:0000256" key="7">
    <source>
        <dbReference type="ARBA" id="ARBA00034617"/>
    </source>
</evidence>
<dbReference type="PANTHER" id="PTHR11070">
    <property type="entry name" value="UVRD / RECB / PCRA DNA HELICASE FAMILY MEMBER"/>
    <property type="match status" value="1"/>
</dbReference>
<comment type="catalytic activity">
    <reaction evidence="9">
        <text>ATP + H2O = ADP + phosphate + H(+)</text>
        <dbReference type="Rhea" id="RHEA:13065"/>
        <dbReference type="ChEBI" id="CHEBI:15377"/>
        <dbReference type="ChEBI" id="CHEBI:15378"/>
        <dbReference type="ChEBI" id="CHEBI:30616"/>
        <dbReference type="ChEBI" id="CHEBI:43474"/>
        <dbReference type="ChEBI" id="CHEBI:456216"/>
        <dbReference type="EC" id="5.6.2.4"/>
    </reaction>
</comment>
<dbReference type="Gene3D" id="1.10.10.160">
    <property type="match status" value="1"/>
</dbReference>
<dbReference type="GO" id="GO:0003677">
    <property type="term" value="F:DNA binding"/>
    <property type="evidence" value="ECO:0007669"/>
    <property type="project" value="InterPro"/>
</dbReference>
<keyword evidence="3" id="KW-0378">Hydrolase</keyword>
<accession>A0A0F9VCW0</accession>
<dbReference type="GO" id="GO:0016787">
    <property type="term" value="F:hydrolase activity"/>
    <property type="evidence" value="ECO:0007669"/>
    <property type="project" value="UniProtKB-KW"/>
</dbReference>
<comment type="caution">
    <text evidence="13">The sequence shown here is derived from an EMBL/GenBank/DDBJ whole genome shotgun (WGS) entry which is preliminary data.</text>
</comment>
<evidence type="ECO:0000259" key="12">
    <source>
        <dbReference type="PROSITE" id="PS51217"/>
    </source>
</evidence>
<evidence type="ECO:0000256" key="2">
    <source>
        <dbReference type="ARBA" id="ARBA00022741"/>
    </source>
</evidence>